<dbReference type="RefSeq" id="WP_084303560.1">
    <property type="nucleotide sequence ID" value="NZ_FNDG01000003.1"/>
</dbReference>
<dbReference type="PANTHER" id="PTHR36153">
    <property type="entry name" value="INNER MEMBRANE PROTEIN-RELATED"/>
    <property type="match status" value="1"/>
</dbReference>
<dbReference type="InterPro" id="IPR009612">
    <property type="entry name" value="IcmF-rel"/>
</dbReference>
<sequence>MKAFFGFMARWVMPVLGLLALALVIWFVGPLIAIGGFEPLAGPTARWVLIGLLFAAWAAWRVLRIVQARRNAAKVMQGLVEVAPDPTSVATAEELATLRQRMDEALGLLKRAKLGGGERRNLYELPWYVIIGPPGSGKTTALANSGLRFPLAEQMGAGAVRGVGGTRNCDWWFADEAVLLDTAGRYTTQDSHAAVDKAAWLGFLDLLKKQRSRRPIDGAFVAISLSDLLLGSDSERAAHAVAIRARVQELYTQLGVRFPVYVMLTKLDLVPGFMEFFDGLSKEERAQVWGMTFSLDDGKSAEGPLQVFRSEFDALEARLNERLVERLQQERDPARRDLIYGFPQQFAALREALAGFLDGVFKPNPYEERVLLRGVYLTSGTQEGSPIDRLIGAMAQSMSLDRQHLARQTGTGRSYFIERLLRDVVFGERGLVGANPKVERQKRWLARGVIAASVILVLGTAAVWFASFRANQAYIAAVDARVQPLRGELQALSPAQRDVLAVQPLLNAIRNVSGDAPGWAEGFGLYQGDMLDSEASSVYRKLLIAVMAPRVLARLEEQLRTGGNSDFLYEGLKAYLMLGESEHYDADFIKAWIALDWDRSLPRDLLPEQREALNQHLAALYDRQPPVVRLDEHLVEDVRRRLQRLSVAQRAYDRVKRQKLPEGIPEFRLSDAAGRDAALVFSRKSGKPLNEPLSGFYTQRGYREAFLVGSVSQAGTLAEEQWVLGRSLDDGQNAAALALEVRRLYVQDYMAQWEALLADIDFVPVTSVAQAADVLRVLSGPASPLKKLLQAVAKETDLQKEERLVAEKLKERGGDTVDRLKQQLGSLVGQSEEGVASALATEMDPITAHFAELNGLVEDADGQTPAIDALLQDLNALYVQVSAMSGASGEALLGESRNQTTAAADQVRLSAERQPPLVQGFLKSVVGSTTGTMMGGIRNQLNAAWMSEVVSVYRQSLAGRYPLDRGSSRDATLDDFGHFFGQGGVLDGYFRKYLQPYVDTSASTWRWQPGAAQKLGIGSGVLQTFQRAASIREAFFRSGGTQPMVRFELRPVAMDASIEQFQLDLDGQQFSYDHGPARPVAMQWPSANGTGVVRLNISPASVTGRSGITLEGPWAWFRLLDQSELAQGNSPDRFTLRMRVDNASISSELRASSAFNPFRRQVVSGFNLPERL</sequence>
<keyword evidence="1" id="KW-1133">Transmembrane helix</keyword>
<dbReference type="Pfam" id="PF06761">
    <property type="entry name" value="IcmF-related"/>
    <property type="match status" value="1"/>
</dbReference>
<dbReference type="Pfam" id="PF06744">
    <property type="entry name" value="IcmF_C"/>
    <property type="match status" value="1"/>
</dbReference>
<dbReference type="InterPro" id="IPR025743">
    <property type="entry name" value="TssM1_N"/>
</dbReference>
<evidence type="ECO:0000256" key="1">
    <source>
        <dbReference type="SAM" id="Phobius"/>
    </source>
</evidence>
<evidence type="ECO:0000259" key="2">
    <source>
        <dbReference type="Pfam" id="PF06744"/>
    </source>
</evidence>
<keyword evidence="1" id="KW-0472">Membrane</keyword>
<feature type="domain" description="Type VI secretion system component TssM1 helical" evidence="5">
    <location>
        <begin position="940"/>
        <end position="1039"/>
    </location>
</feature>
<dbReference type="SUPFAM" id="SSF52540">
    <property type="entry name" value="P-loop containing nucleoside triphosphate hydrolases"/>
    <property type="match status" value="1"/>
</dbReference>
<dbReference type="NCBIfam" id="TIGR03348">
    <property type="entry name" value="VI_IcmF"/>
    <property type="match status" value="1"/>
</dbReference>
<dbReference type="Pfam" id="PF14331">
    <property type="entry name" value="IcmF-related_N"/>
    <property type="match status" value="1"/>
</dbReference>
<dbReference type="AlphaFoldDB" id="A0A1G8A735"/>
<dbReference type="Pfam" id="PF21070">
    <property type="entry name" value="IcmF_helical"/>
    <property type="match status" value="1"/>
</dbReference>
<name>A0A1G8A735_9GAMM</name>
<evidence type="ECO:0000313" key="7">
    <source>
        <dbReference type="Proteomes" id="UP000198606"/>
    </source>
</evidence>
<dbReference type="InterPro" id="IPR053156">
    <property type="entry name" value="T6SS_TssM-like"/>
</dbReference>
<protein>
    <submittedName>
        <fullName evidence="6">Type VI secretion system protein ImpL</fullName>
    </submittedName>
</protein>
<evidence type="ECO:0000259" key="4">
    <source>
        <dbReference type="Pfam" id="PF14331"/>
    </source>
</evidence>
<organism evidence="6 7">
    <name type="scientific">Phytopseudomonas flavescens</name>
    <dbReference type="NCBI Taxonomy" id="29435"/>
    <lineage>
        <taxon>Bacteria</taxon>
        <taxon>Pseudomonadati</taxon>
        <taxon>Pseudomonadota</taxon>
        <taxon>Gammaproteobacteria</taxon>
        <taxon>Pseudomonadales</taxon>
        <taxon>Pseudomonadaceae</taxon>
        <taxon>Phytopseudomonas</taxon>
    </lineage>
</organism>
<dbReference type="InterPro" id="IPR010623">
    <property type="entry name" value="IcmF_C"/>
</dbReference>
<dbReference type="Proteomes" id="UP000198606">
    <property type="component" value="Unassembled WGS sequence"/>
</dbReference>
<dbReference type="EMBL" id="FNDG01000003">
    <property type="protein sequence ID" value="SDH16676.1"/>
    <property type="molecule type" value="Genomic_DNA"/>
</dbReference>
<dbReference type="PANTHER" id="PTHR36153:SF1">
    <property type="entry name" value="TYPE VI SECRETION SYSTEM COMPONENT TSSM1"/>
    <property type="match status" value="1"/>
</dbReference>
<dbReference type="InterPro" id="IPR027417">
    <property type="entry name" value="P-loop_NTPase"/>
</dbReference>
<dbReference type="STRING" id="29435.SAMN05216588_10350"/>
<evidence type="ECO:0000259" key="3">
    <source>
        <dbReference type="Pfam" id="PF06761"/>
    </source>
</evidence>
<feature type="transmembrane region" description="Helical" evidence="1">
    <location>
        <begin position="444"/>
        <end position="466"/>
    </location>
</feature>
<feature type="transmembrane region" description="Helical" evidence="1">
    <location>
        <begin position="45"/>
        <end position="63"/>
    </location>
</feature>
<feature type="domain" description="IcmF-related" evidence="3">
    <location>
        <begin position="504"/>
        <end position="797"/>
    </location>
</feature>
<evidence type="ECO:0000313" key="6">
    <source>
        <dbReference type="EMBL" id="SDH16676.1"/>
    </source>
</evidence>
<proteinExistence type="predicted"/>
<dbReference type="InterPro" id="IPR048677">
    <property type="entry name" value="TssM1_hel"/>
</dbReference>
<accession>A0A1G8A735</accession>
<gene>
    <name evidence="6" type="ORF">SAMN05216588_10350</name>
</gene>
<feature type="domain" description="Type VI secretion system component TssM1 N-terminal" evidence="4">
    <location>
        <begin position="194"/>
        <end position="452"/>
    </location>
</feature>
<feature type="domain" description="Type VI secretion system IcmF C-terminal" evidence="2">
    <location>
        <begin position="1047"/>
        <end position="1153"/>
    </location>
</feature>
<reference evidence="6 7" key="1">
    <citation type="submission" date="2016-10" db="EMBL/GenBank/DDBJ databases">
        <authorList>
            <person name="de Groot N.N."/>
        </authorList>
    </citation>
    <scope>NUCLEOTIDE SEQUENCE [LARGE SCALE GENOMIC DNA]</scope>
    <source>
        <strain evidence="6 7">LMG 18387</strain>
    </source>
</reference>
<evidence type="ECO:0000259" key="5">
    <source>
        <dbReference type="Pfam" id="PF21070"/>
    </source>
</evidence>
<keyword evidence="1" id="KW-0812">Transmembrane</keyword>
<dbReference type="InterPro" id="IPR017731">
    <property type="entry name" value="TssM1-like"/>
</dbReference>